<comment type="caution">
    <text evidence="2">The sequence shown here is derived from an EMBL/GenBank/DDBJ whole genome shotgun (WGS) entry which is preliminary data.</text>
</comment>
<dbReference type="Proteomes" id="UP001219525">
    <property type="component" value="Unassembled WGS sequence"/>
</dbReference>
<name>A0AAD6Y5B6_9AGAR</name>
<proteinExistence type="predicted"/>
<accession>A0AAD6Y5B6</accession>
<reference evidence="2" key="1">
    <citation type="submission" date="2023-03" db="EMBL/GenBank/DDBJ databases">
        <title>Massive genome expansion in bonnet fungi (Mycena s.s.) driven by repeated elements and novel gene families across ecological guilds.</title>
        <authorList>
            <consortium name="Lawrence Berkeley National Laboratory"/>
            <person name="Harder C.B."/>
            <person name="Miyauchi S."/>
            <person name="Viragh M."/>
            <person name="Kuo A."/>
            <person name="Thoen E."/>
            <person name="Andreopoulos B."/>
            <person name="Lu D."/>
            <person name="Skrede I."/>
            <person name="Drula E."/>
            <person name="Henrissat B."/>
            <person name="Morin E."/>
            <person name="Kohler A."/>
            <person name="Barry K."/>
            <person name="LaButti K."/>
            <person name="Morin E."/>
            <person name="Salamov A."/>
            <person name="Lipzen A."/>
            <person name="Mereny Z."/>
            <person name="Hegedus B."/>
            <person name="Baldrian P."/>
            <person name="Stursova M."/>
            <person name="Weitz H."/>
            <person name="Taylor A."/>
            <person name="Grigoriev I.V."/>
            <person name="Nagy L.G."/>
            <person name="Martin F."/>
            <person name="Kauserud H."/>
        </authorList>
    </citation>
    <scope>NUCLEOTIDE SEQUENCE</scope>
    <source>
        <strain evidence="2">9144</strain>
    </source>
</reference>
<dbReference type="EMBL" id="JARJCW010000095">
    <property type="protein sequence ID" value="KAJ7194837.1"/>
    <property type="molecule type" value="Genomic_DNA"/>
</dbReference>
<protein>
    <submittedName>
        <fullName evidence="2">Uncharacterized protein</fullName>
    </submittedName>
</protein>
<keyword evidence="1" id="KW-0812">Transmembrane</keyword>
<dbReference type="AlphaFoldDB" id="A0AAD6Y5B6"/>
<evidence type="ECO:0000256" key="1">
    <source>
        <dbReference type="SAM" id="Phobius"/>
    </source>
</evidence>
<keyword evidence="1" id="KW-1133">Transmembrane helix</keyword>
<keyword evidence="1" id="KW-0472">Membrane</keyword>
<sequence>MVICFWLVVPLMYFKNVLYTAYLLVSAYVSFDNTGMPYNMSAVVRDALNTGRHFMISLTRSRNEVVGLQWVRFPALTMLRNVCCSDFLPPYSFT</sequence>
<evidence type="ECO:0000313" key="2">
    <source>
        <dbReference type="EMBL" id="KAJ7194837.1"/>
    </source>
</evidence>
<organism evidence="2 3">
    <name type="scientific">Mycena pura</name>
    <dbReference type="NCBI Taxonomy" id="153505"/>
    <lineage>
        <taxon>Eukaryota</taxon>
        <taxon>Fungi</taxon>
        <taxon>Dikarya</taxon>
        <taxon>Basidiomycota</taxon>
        <taxon>Agaricomycotina</taxon>
        <taxon>Agaricomycetes</taxon>
        <taxon>Agaricomycetidae</taxon>
        <taxon>Agaricales</taxon>
        <taxon>Marasmiineae</taxon>
        <taxon>Mycenaceae</taxon>
        <taxon>Mycena</taxon>
    </lineage>
</organism>
<keyword evidence="3" id="KW-1185">Reference proteome</keyword>
<evidence type="ECO:0000313" key="3">
    <source>
        <dbReference type="Proteomes" id="UP001219525"/>
    </source>
</evidence>
<feature type="transmembrane region" description="Helical" evidence="1">
    <location>
        <begin position="12"/>
        <end position="31"/>
    </location>
</feature>
<gene>
    <name evidence="2" type="ORF">GGX14DRAFT_677914</name>
</gene>